<dbReference type="Pfam" id="PF00672">
    <property type="entry name" value="HAMP"/>
    <property type="match status" value="1"/>
</dbReference>
<keyword evidence="10" id="KW-0902">Two-component regulatory system</keyword>
<dbReference type="PANTHER" id="PTHR34220:SF7">
    <property type="entry name" value="SENSOR HISTIDINE KINASE YPDA"/>
    <property type="match status" value="1"/>
</dbReference>
<dbReference type="InterPro" id="IPR005467">
    <property type="entry name" value="His_kinase_dom"/>
</dbReference>
<comment type="caution">
    <text evidence="16">The sequence shown here is derived from an EMBL/GenBank/DDBJ whole genome shotgun (WGS) entry which is preliminary data.</text>
</comment>
<dbReference type="EC" id="2.7.13.3" evidence="3"/>
<dbReference type="GO" id="GO:0005524">
    <property type="term" value="F:ATP binding"/>
    <property type="evidence" value="ECO:0007669"/>
    <property type="project" value="UniProtKB-KW"/>
</dbReference>
<evidence type="ECO:0000256" key="12">
    <source>
        <dbReference type="SAM" id="Coils"/>
    </source>
</evidence>
<dbReference type="GO" id="GO:0000155">
    <property type="term" value="F:phosphorelay sensor kinase activity"/>
    <property type="evidence" value="ECO:0007669"/>
    <property type="project" value="InterPro"/>
</dbReference>
<sequence>MKNLKIKHKLFMFIIIGALTTSLLGYLFVQQSQKLYEQIIYREAEDRLYLFSERIEERLKEIDNLSISVLADSEVQRNLHIIKTSPDVYESFDAANKLKKKLLSYHLSDYSVSFIMIIDSNANLHIAGIDAPNLDDQSKAHFRDLGYRYEGKSVWVGGEQQDDNFYSVRDIKEIPDLKLESLGTLMIGIKSNKAVFSSSRESSYYDSSLMILADNRTIFPSHSTLNPQQLDLRGLRQYNLVTIDGGLYLATQFTMDYTGWTFIHFVPYGSIFKDVTIMKFVLVGLYLLVLLVLLWLGWRFSRGIARPLEALMNKMALVEKGRFSVDHPEAFTNRDELTLLNRNFDKMTEKLDMLIKENYIKQIQLKEAEYEALKAKLNPHFLYNTLESINWLAKSNGQRTISNMVKALGDMLRYTVSKKEFVTVQEEMVNLQNYITIQQFRFEERLIYQMDIPADIRSLEIPNLMLQPIVENCIKYGVDAETGRCEIIVCAKMMKDKLIFIVKDNGPGMDQGYLIRAKETERLSSGTGIGLHSIDERIKLLFGAAYGIEIESGVNQGTEIRISIPVIPVKTIQSSVG</sequence>
<gene>
    <name evidence="16" type="ORF">EYB31_05855</name>
</gene>
<feature type="coiled-coil region" evidence="12">
    <location>
        <begin position="337"/>
        <end position="376"/>
    </location>
</feature>
<evidence type="ECO:0000256" key="8">
    <source>
        <dbReference type="ARBA" id="ARBA00022777"/>
    </source>
</evidence>
<dbReference type="GO" id="GO:0005886">
    <property type="term" value="C:plasma membrane"/>
    <property type="evidence" value="ECO:0007669"/>
    <property type="project" value="UniProtKB-SubCell"/>
</dbReference>
<evidence type="ECO:0000256" key="2">
    <source>
        <dbReference type="ARBA" id="ARBA00004651"/>
    </source>
</evidence>
<evidence type="ECO:0000313" key="17">
    <source>
        <dbReference type="Proteomes" id="UP000293142"/>
    </source>
</evidence>
<keyword evidence="5" id="KW-0597">Phosphoprotein</keyword>
<feature type="domain" description="Histidine kinase" evidence="14">
    <location>
        <begin position="465"/>
        <end position="568"/>
    </location>
</feature>
<dbReference type="EMBL" id="SIRE01000004">
    <property type="protein sequence ID" value="TBL80747.1"/>
    <property type="molecule type" value="Genomic_DNA"/>
</dbReference>
<comment type="catalytic activity">
    <reaction evidence="1">
        <text>ATP + protein L-histidine = ADP + protein N-phospho-L-histidine.</text>
        <dbReference type="EC" id="2.7.13.3"/>
    </reaction>
</comment>
<comment type="subcellular location">
    <subcellularLocation>
        <location evidence="2">Cell membrane</location>
        <topology evidence="2">Multi-pass membrane protein</topology>
    </subcellularLocation>
</comment>
<dbReference type="InterPro" id="IPR004358">
    <property type="entry name" value="Sig_transdc_His_kin-like_C"/>
</dbReference>
<evidence type="ECO:0000256" key="1">
    <source>
        <dbReference type="ARBA" id="ARBA00000085"/>
    </source>
</evidence>
<dbReference type="InterPro" id="IPR050640">
    <property type="entry name" value="Bact_2-comp_sensor_kinase"/>
</dbReference>
<dbReference type="SUPFAM" id="SSF55874">
    <property type="entry name" value="ATPase domain of HSP90 chaperone/DNA topoisomerase II/histidine kinase"/>
    <property type="match status" value="1"/>
</dbReference>
<dbReference type="Gene3D" id="6.10.340.10">
    <property type="match status" value="1"/>
</dbReference>
<evidence type="ECO:0000256" key="13">
    <source>
        <dbReference type="SAM" id="Phobius"/>
    </source>
</evidence>
<dbReference type="Gene3D" id="3.30.565.10">
    <property type="entry name" value="Histidine kinase-like ATPase, C-terminal domain"/>
    <property type="match status" value="1"/>
</dbReference>
<protein>
    <recommendedName>
        <fullName evidence="3">histidine kinase</fullName>
        <ecNumber evidence="3">2.7.13.3</ecNumber>
    </recommendedName>
</protein>
<dbReference type="SMART" id="SM00304">
    <property type="entry name" value="HAMP"/>
    <property type="match status" value="1"/>
</dbReference>
<name>A0A4Q9DUR2_9BACL</name>
<evidence type="ECO:0000256" key="6">
    <source>
        <dbReference type="ARBA" id="ARBA00022679"/>
    </source>
</evidence>
<keyword evidence="11 13" id="KW-0472">Membrane</keyword>
<reference evidence="16 17" key="1">
    <citation type="submission" date="2019-02" db="EMBL/GenBank/DDBJ databases">
        <title>Paenibacillus sp. nov., isolated from surface-sterilized tissue of Thalictrum simplex L.</title>
        <authorList>
            <person name="Tuo L."/>
        </authorList>
    </citation>
    <scope>NUCLEOTIDE SEQUENCE [LARGE SCALE GENOMIC DNA]</scope>
    <source>
        <strain evidence="16 17">N2SHLJ1</strain>
    </source>
</reference>
<dbReference type="InterPro" id="IPR003594">
    <property type="entry name" value="HATPase_dom"/>
</dbReference>
<dbReference type="Pfam" id="PF02518">
    <property type="entry name" value="HATPase_c"/>
    <property type="match status" value="1"/>
</dbReference>
<dbReference type="CDD" id="cd06225">
    <property type="entry name" value="HAMP"/>
    <property type="match status" value="1"/>
</dbReference>
<dbReference type="PROSITE" id="PS50109">
    <property type="entry name" value="HIS_KIN"/>
    <property type="match status" value="1"/>
</dbReference>
<keyword evidence="6" id="KW-0808">Transferase</keyword>
<dbReference type="SMART" id="SM00387">
    <property type="entry name" value="HATPase_c"/>
    <property type="match status" value="1"/>
</dbReference>
<feature type="domain" description="HAMP" evidence="15">
    <location>
        <begin position="302"/>
        <end position="356"/>
    </location>
</feature>
<organism evidence="16 17">
    <name type="scientific">Paenibacillus thalictri</name>
    <dbReference type="NCBI Taxonomy" id="2527873"/>
    <lineage>
        <taxon>Bacteria</taxon>
        <taxon>Bacillati</taxon>
        <taxon>Bacillota</taxon>
        <taxon>Bacilli</taxon>
        <taxon>Bacillales</taxon>
        <taxon>Paenibacillaceae</taxon>
        <taxon>Paenibacillus</taxon>
    </lineage>
</organism>
<evidence type="ECO:0000259" key="14">
    <source>
        <dbReference type="PROSITE" id="PS50109"/>
    </source>
</evidence>
<dbReference type="SUPFAM" id="SSF158472">
    <property type="entry name" value="HAMP domain-like"/>
    <property type="match status" value="1"/>
</dbReference>
<evidence type="ECO:0000256" key="7">
    <source>
        <dbReference type="ARBA" id="ARBA00022741"/>
    </source>
</evidence>
<dbReference type="PROSITE" id="PS50885">
    <property type="entry name" value="HAMP"/>
    <property type="match status" value="1"/>
</dbReference>
<keyword evidence="8 16" id="KW-0418">Kinase</keyword>
<dbReference type="Proteomes" id="UP000293142">
    <property type="component" value="Unassembled WGS sequence"/>
</dbReference>
<keyword evidence="9" id="KW-0067">ATP-binding</keyword>
<evidence type="ECO:0000259" key="15">
    <source>
        <dbReference type="PROSITE" id="PS50885"/>
    </source>
</evidence>
<evidence type="ECO:0000256" key="9">
    <source>
        <dbReference type="ARBA" id="ARBA00022840"/>
    </source>
</evidence>
<evidence type="ECO:0000256" key="5">
    <source>
        <dbReference type="ARBA" id="ARBA00022553"/>
    </source>
</evidence>
<accession>A0A4Q9DUR2</accession>
<dbReference type="AlphaFoldDB" id="A0A4Q9DUR2"/>
<keyword evidence="17" id="KW-1185">Reference proteome</keyword>
<dbReference type="InterPro" id="IPR010559">
    <property type="entry name" value="Sig_transdc_His_kin_internal"/>
</dbReference>
<evidence type="ECO:0000256" key="11">
    <source>
        <dbReference type="ARBA" id="ARBA00023136"/>
    </source>
</evidence>
<keyword evidence="4" id="KW-1003">Cell membrane</keyword>
<dbReference type="Pfam" id="PF06580">
    <property type="entry name" value="His_kinase"/>
    <property type="match status" value="1"/>
</dbReference>
<keyword evidence="12" id="KW-0175">Coiled coil</keyword>
<dbReference type="PANTHER" id="PTHR34220">
    <property type="entry name" value="SENSOR HISTIDINE KINASE YPDA"/>
    <property type="match status" value="1"/>
</dbReference>
<feature type="transmembrane region" description="Helical" evidence="13">
    <location>
        <begin position="277"/>
        <end position="298"/>
    </location>
</feature>
<dbReference type="InterPro" id="IPR036890">
    <property type="entry name" value="HATPase_C_sf"/>
</dbReference>
<feature type="transmembrane region" description="Helical" evidence="13">
    <location>
        <begin position="10"/>
        <end position="29"/>
    </location>
</feature>
<keyword evidence="7" id="KW-0547">Nucleotide-binding</keyword>
<evidence type="ECO:0000256" key="4">
    <source>
        <dbReference type="ARBA" id="ARBA00022475"/>
    </source>
</evidence>
<keyword evidence="13" id="KW-0812">Transmembrane</keyword>
<evidence type="ECO:0000313" key="16">
    <source>
        <dbReference type="EMBL" id="TBL80747.1"/>
    </source>
</evidence>
<dbReference type="OrthoDB" id="9776552at2"/>
<evidence type="ECO:0000256" key="3">
    <source>
        <dbReference type="ARBA" id="ARBA00012438"/>
    </source>
</evidence>
<dbReference type="RefSeq" id="WP_131012348.1">
    <property type="nucleotide sequence ID" value="NZ_SIRE01000004.1"/>
</dbReference>
<proteinExistence type="predicted"/>
<keyword evidence="13" id="KW-1133">Transmembrane helix</keyword>
<dbReference type="PRINTS" id="PR00344">
    <property type="entry name" value="BCTRLSENSOR"/>
</dbReference>
<evidence type="ECO:0000256" key="10">
    <source>
        <dbReference type="ARBA" id="ARBA00023012"/>
    </source>
</evidence>
<dbReference type="InterPro" id="IPR003660">
    <property type="entry name" value="HAMP_dom"/>
</dbReference>